<feature type="compositionally biased region" description="Basic and acidic residues" evidence="2">
    <location>
        <begin position="76"/>
        <end position="102"/>
    </location>
</feature>
<dbReference type="eggNOG" id="ENOG502QQ6Y">
    <property type="taxonomic scope" value="Eukaryota"/>
</dbReference>
<evidence type="ECO:0000256" key="2">
    <source>
        <dbReference type="SAM" id="MobiDB-lite"/>
    </source>
</evidence>
<sequence length="1022" mass="112790">MILWIFFYFASGYRRCLTHFCTFVSSECQEITQNVPEWRRAPAPISWADNSSGYSRGSLDRSSRQASGSGLSQGRWESRSGLSDRDASQQMDRDSSTQDSGRRFGGQTRNPLQHSEHDGLLGSGAFPRQSGHMGALNSKARGNGGQNLSRSTEPYQPPRPYKASVQLRRDTFDLCNDETFGSIECTSKDRAEEEKMRRASFESMRKEQQKALQEKQKDMSNKIKEHNLTDIDSLVAKPNDVNCLHSNEPQRSEDHVGPVAPFDHSKSLHAAASRPLVPPGFASNIMDKNQGSRVSKALPTPQLPIPSREANTESMVNGLNAIDKLMINGTEVNYKAPEPSSTSLEMNKQPDDSEMHMDGALMTSRVSNVSDSRIVSDILSDKPNQEKLSEDLINNDGTFLAVENGSLLANTQVVPPQNPASILEKLFGNSLTINDKDSGFIEPNVSSDENTWRSQQSPISKFSQWFLQDEKIPDDTSSSKSTDLLSLFVNNEKGVSSLIPLTSQESAVENVPSVLPLEKIENASAVAPFANLHINDSPLELLKPDIPPRVLTCEDLEQSILAEVKETNSDITFDLRPEQKPADVDNTASQHLLSLLHKGMGQGLPPDPEMGSSKTLVSEMQSPSGIGVESDRSSEKTLTLETLFGTAFMKELHSVEAPVSLQRSLGGGVPPFPIKDDGFGHTLIGEPGSSSPVALHTQERKPDKIHGNWVDVSEIEGSKGLNIGIGEIQLPEEESLITLTEPERIETFKNISKAGPLVNSINHDLFLSVGDEMASLDALLKGQHMRVGVNNFGEGIDHHPFREILGGGGPHIPAQSEPPYHHQHLLGMQQSSPQLLHYQRQQQSMPLPPDFHLNMMQQQRRQMDQHQHHHRGGHGPELFLPPPNMLHDPFHAGGGPRFDHPMHHHQQRHHHHLMQQQVMQNNFHQTPVQGIPPLHLGGTPFNHMGGFLPEGPLMQGFPIHHRSPPNHGTHGMSIPGAGVNHPEALERLIEMEMRVNSSKNMHVNQNPGLYGPTELDLGFGLG</sequence>
<keyword evidence="3" id="KW-0732">Signal</keyword>
<evidence type="ECO:0000313" key="4">
    <source>
        <dbReference type="EMBL" id="ERM96502.1"/>
    </source>
</evidence>
<feature type="signal peptide" evidence="3">
    <location>
        <begin position="1"/>
        <end position="18"/>
    </location>
</feature>
<keyword evidence="5" id="KW-1185">Reference proteome</keyword>
<feature type="coiled-coil region" evidence="1">
    <location>
        <begin position="198"/>
        <end position="225"/>
    </location>
</feature>
<dbReference type="HOGENOM" id="CLU_007538_0_0_1"/>
<dbReference type="PANTHER" id="PTHR34802">
    <property type="entry name" value="CHORISMATE SYNTHASE"/>
    <property type="match status" value="1"/>
</dbReference>
<name>W1NKY3_AMBTC</name>
<accession>W1NKY3</accession>
<reference evidence="5" key="1">
    <citation type="journal article" date="2013" name="Science">
        <title>The Amborella genome and the evolution of flowering plants.</title>
        <authorList>
            <consortium name="Amborella Genome Project"/>
        </authorList>
    </citation>
    <scope>NUCLEOTIDE SEQUENCE [LARGE SCALE GENOMIC DNA]</scope>
</reference>
<feature type="chain" id="PRO_5004806751" evidence="3">
    <location>
        <begin position="19"/>
        <end position="1022"/>
    </location>
</feature>
<evidence type="ECO:0000256" key="3">
    <source>
        <dbReference type="SAM" id="SignalP"/>
    </source>
</evidence>
<dbReference type="EMBL" id="KI397142">
    <property type="protein sequence ID" value="ERM96502.1"/>
    <property type="molecule type" value="Genomic_DNA"/>
</dbReference>
<keyword evidence="1" id="KW-0175">Coiled coil</keyword>
<dbReference type="AlphaFoldDB" id="W1NKY3"/>
<dbReference type="PANTHER" id="PTHR34802:SF1">
    <property type="entry name" value="CHORISMATE SYNTHASE"/>
    <property type="match status" value="1"/>
</dbReference>
<evidence type="ECO:0000313" key="5">
    <source>
        <dbReference type="Proteomes" id="UP000017836"/>
    </source>
</evidence>
<organism evidence="4 5">
    <name type="scientific">Amborella trichopoda</name>
    <dbReference type="NCBI Taxonomy" id="13333"/>
    <lineage>
        <taxon>Eukaryota</taxon>
        <taxon>Viridiplantae</taxon>
        <taxon>Streptophyta</taxon>
        <taxon>Embryophyta</taxon>
        <taxon>Tracheophyta</taxon>
        <taxon>Spermatophyta</taxon>
        <taxon>Magnoliopsida</taxon>
        <taxon>Amborellales</taxon>
        <taxon>Amborellaceae</taxon>
        <taxon>Amborella</taxon>
    </lineage>
</organism>
<evidence type="ECO:0000256" key="1">
    <source>
        <dbReference type="SAM" id="Coils"/>
    </source>
</evidence>
<protein>
    <submittedName>
        <fullName evidence="4">Uncharacterized protein</fullName>
    </submittedName>
</protein>
<dbReference type="Gramene" id="ERM96502">
    <property type="protein sequence ID" value="ERM96502"/>
    <property type="gene ID" value="AMTR_s00001p00261110"/>
</dbReference>
<dbReference type="OMA" id="HADIEPA"/>
<feature type="region of interest" description="Disordered" evidence="2">
    <location>
        <begin position="49"/>
        <end position="161"/>
    </location>
</feature>
<gene>
    <name evidence="4" type="ORF">AMTR_s00001p00261110</name>
</gene>
<dbReference type="Proteomes" id="UP000017836">
    <property type="component" value="Unassembled WGS sequence"/>
</dbReference>
<proteinExistence type="predicted"/>